<dbReference type="Gene3D" id="2.10.109.10">
    <property type="entry name" value="Umud Fragment, subunit A"/>
    <property type="match status" value="1"/>
</dbReference>
<organism evidence="9 10">
    <name type="scientific">Negativicoccus succinicivorans</name>
    <dbReference type="NCBI Taxonomy" id="620903"/>
    <lineage>
        <taxon>Bacteria</taxon>
        <taxon>Bacillati</taxon>
        <taxon>Bacillota</taxon>
        <taxon>Negativicutes</taxon>
        <taxon>Veillonellales</taxon>
        <taxon>Veillonellaceae</taxon>
        <taxon>Negativicoccus</taxon>
    </lineage>
</organism>
<dbReference type="CDD" id="cd00093">
    <property type="entry name" value="HTH_XRE"/>
    <property type="match status" value="1"/>
</dbReference>
<dbReference type="InterPro" id="IPR010982">
    <property type="entry name" value="Lambda_DNA-bd_dom_sf"/>
</dbReference>
<dbReference type="PRINTS" id="PR00726">
    <property type="entry name" value="LEXASERPTASE"/>
</dbReference>
<feature type="domain" description="HTH cro/C1-type" evidence="8">
    <location>
        <begin position="14"/>
        <end position="68"/>
    </location>
</feature>
<sequence>MLETEIRAIFSRNLKMYMEVHGLNNVELSRIVGVSESTVGKWLLQKSLPRMGVVEQLANYFKINKSDLLEDKGKMVSIPDDPNVFAPKLKKVPLLGTTAAGEPILSEEHFEGYVGTTANADFCLRVTGDSMTGIGIYDGDTVFVKSQNEAESGQVVVVRINGDAVTLKRFYRHAGSVILQSENPAYPPMIFNANNCDDFRILGRAIIKQSIIK</sequence>
<protein>
    <submittedName>
        <fullName evidence="9">Repressor LexA</fullName>
        <ecNumber evidence="9">3.4.21.88</ecNumber>
    </submittedName>
</protein>
<evidence type="ECO:0000256" key="2">
    <source>
        <dbReference type="ARBA" id="ARBA00022763"/>
    </source>
</evidence>
<evidence type="ECO:0000256" key="6">
    <source>
        <dbReference type="ARBA" id="ARBA00023236"/>
    </source>
</evidence>
<dbReference type="PANTHER" id="PTHR33516:SF2">
    <property type="entry name" value="LEXA REPRESSOR-RELATED"/>
    <property type="match status" value="1"/>
</dbReference>
<evidence type="ECO:0000313" key="10">
    <source>
        <dbReference type="Proteomes" id="UP000591941"/>
    </source>
</evidence>
<gene>
    <name evidence="9" type="ORF">HNR45_000677</name>
</gene>
<dbReference type="Proteomes" id="UP000591941">
    <property type="component" value="Unassembled WGS sequence"/>
</dbReference>
<evidence type="ECO:0000256" key="1">
    <source>
        <dbReference type="ARBA" id="ARBA00007484"/>
    </source>
</evidence>
<dbReference type="PROSITE" id="PS50943">
    <property type="entry name" value="HTH_CROC1"/>
    <property type="match status" value="1"/>
</dbReference>
<keyword evidence="4 7" id="KW-0068">Autocatalytic cleavage</keyword>
<dbReference type="AlphaFoldDB" id="A0A841QYF5"/>
<dbReference type="GeneID" id="93485943"/>
<dbReference type="GO" id="GO:0006355">
    <property type="term" value="P:regulation of DNA-templated transcription"/>
    <property type="evidence" value="ECO:0007669"/>
    <property type="project" value="InterPro"/>
</dbReference>
<dbReference type="PANTHER" id="PTHR33516">
    <property type="entry name" value="LEXA REPRESSOR"/>
    <property type="match status" value="1"/>
</dbReference>
<comment type="caution">
    <text evidence="9">The sequence shown here is derived from an EMBL/GenBank/DDBJ whole genome shotgun (WGS) entry which is preliminary data.</text>
</comment>
<dbReference type="Pfam" id="PF13443">
    <property type="entry name" value="HTH_26"/>
    <property type="match status" value="1"/>
</dbReference>
<keyword evidence="3 7" id="KW-0378">Hydrolase</keyword>
<dbReference type="Pfam" id="PF00717">
    <property type="entry name" value="Peptidase_S24"/>
    <property type="match status" value="1"/>
</dbReference>
<dbReference type="InterPro" id="IPR039418">
    <property type="entry name" value="LexA-like"/>
</dbReference>
<dbReference type="SUPFAM" id="SSF47413">
    <property type="entry name" value="lambda repressor-like DNA-binding domains"/>
    <property type="match status" value="1"/>
</dbReference>
<keyword evidence="10" id="KW-1185">Reference proteome</keyword>
<dbReference type="EMBL" id="JACHHI010000003">
    <property type="protein sequence ID" value="MBB6477644.1"/>
    <property type="molecule type" value="Genomic_DNA"/>
</dbReference>
<dbReference type="RefSeq" id="WP_159822588.1">
    <property type="nucleotide sequence ID" value="NZ_CABWNB010000002.1"/>
</dbReference>
<evidence type="ECO:0000313" key="9">
    <source>
        <dbReference type="EMBL" id="MBB6477644.1"/>
    </source>
</evidence>
<dbReference type="GO" id="GO:0003677">
    <property type="term" value="F:DNA binding"/>
    <property type="evidence" value="ECO:0007669"/>
    <property type="project" value="InterPro"/>
</dbReference>
<dbReference type="SUPFAM" id="SSF51306">
    <property type="entry name" value="LexA/Signal peptidase"/>
    <property type="match status" value="1"/>
</dbReference>
<dbReference type="InterPro" id="IPR015927">
    <property type="entry name" value="Peptidase_S24_S26A/B/C"/>
</dbReference>
<dbReference type="GO" id="GO:0004252">
    <property type="term" value="F:serine-type endopeptidase activity"/>
    <property type="evidence" value="ECO:0007669"/>
    <property type="project" value="UniProtKB-EC"/>
</dbReference>
<dbReference type="InterPro" id="IPR001387">
    <property type="entry name" value="Cro/C1-type_HTH"/>
</dbReference>
<dbReference type="GO" id="GO:0009432">
    <property type="term" value="P:SOS response"/>
    <property type="evidence" value="ECO:0007669"/>
    <property type="project" value="UniProtKB-KW"/>
</dbReference>
<keyword evidence="5" id="KW-0234">DNA repair</keyword>
<dbReference type="InterPro" id="IPR050077">
    <property type="entry name" value="LexA_repressor"/>
</dbReference>
<dbReference type="GO" id="GO:0006281">
    <property type="term" value="P:DNA repair"/>
    <property type="evidence" value="ECO:0007669"/>
    <property type="project" value="UniProtKB-KW"/>
</dbReference>
<dbReference type="InterPro" id="IPR006197">
    <property type="entry name" value="Peptidase_S24_LexA"/>
</dbReference>
<keyword evidence="6" id="KW-0742">SOS response</keyword>
<proteinExistence type="inferred from homology"/>
<dbReference type="CDD" id="cd06529">
    <property type="entry name" value="S24_LexA-like"/>
    <property type="match status" value="1"/>
</dbReference>
<dbReference type="OrthoDB" id="9802364at2"/>
<accession>A0A841QYF5</accession>
<reference evidence="9 10" key="1">
    <citation type="submission" date="2020-08" db="EMBL/GenBank/DDBJ databases">
        <title>Genomic Encyclopedia of Type Strains, Phase IV (KMG-IV): sequencing the most valuable type-strain genomes for metagenomic binning, comparative biology and taxonomic classification.</title>
        <authorList>
            <person name="Goeker M."/>
        </authorList>
    </citation>
    <scope>NUCLEOTIDE SEQUENCE [LARGE SCALE GENOMIC DNA]</scope>
    <source>
        <strain evidence="9 10">DSM 21255</strain>
    </source>
</reference>
<keyword evidence="2" id="KW-0227">DNA damage</keyword>
<comment type="similarity">
    <text evidence="1 7">Belongs to the peptidase S24 family.</text>
</comment>
<dbReference type="InterPro" id="IPR036286">
    <property type="entry name" value="LexA/Signal_pep-like_sf"/>
</dbReference>
<name>A0A841QYF5_9FIRM</name>
<evidence type="ECO:0000259" key="8">
    <source>
        <dbReference type="PROSITE" id="PS50943"/>
    </source>
</evidence>
<evidence type="ECO:0000256" key="3">
    <source>
        <dbReference type="ARBA" id="ARBA00022801"/>
    </source>
</evidence>
<dbReference type="SMART" id="SM00530">
    <property type="entry name" value="HTH_XRE"/>
    <property type="match status" value="1"/>
</dbReference>
<evidence type="ECO:0000256" key="5">
    <source>
        <dbReference type="ARBA" id="ARBA00023204"/>
    </source>
</evidence>
<evidence type="ECO:0000256" key="7">
    <source>
        <dbReference type="RuleBase" id="RU003991"/>
    </source>
</evidence>
<evidence type="ECO:0000256" key="4">
    <source>
        <dbReference type="ARBA" id="ARBA00022813"/>
    </source>
</evidence>
<dbReference type="Gene3D" id="1.10.260.40">
    <property type="entry name" value="lambda repressor-like DNA-binding domains"/>
    <property type="match status" value="1"/>
</dbReference>
<dbReference type="EC" id="3.4.21.88" evidence="9"/>